<dbReference type="GeneID" id="28802269"/>
<sequence>MALNFTPITENSTIADLTKQVNNIGSVLTEDRNIFEVTTDLQLDVSKAQKVKLTTDRGLAKDIDYTNYLRDIKKVGLYYIGARTLATMYDKPDMENIDVLLQVLTLDTEDRVIQILYTLSTADSKSKVMHRFVTNYQTSQWQVVQSLPNNKYTSHIGGSPFDINTQGTYYVSNMSDMPSGVYEGFLQVSIDSNDNRMLRLTDSSTGKEYLNVKKSYDNWGAWRTDLDVQKISKYLVSNVNGDAENNNYSLSVYTADNITFQQAIAKHIEETSKTVFTFYIQGGVSGSPSTVSCRGIFISDSNNYTNLYGVYTAIGTDGRTINGSVNGNTWNTTKTLPGFKELWNGAHNFKDTNKKETMSDSISNYQYVEIYTRYRALQNTKGTDKTGTLCHKFYIDGDGIYTCSGAYVSGDSNIGVEYYRVTLSITGDTWTIKDSAVNNNKDQYVTRVVGISLP</sequence>
<gene>
    <name evidence="2" type="ORF">Stau2_56</name>
</gene>
<dbReference type="SMR" id="A0A0U1ZYD8"/>
<reference evidence="2 3" key="1">
    <citation type="journal article" date="2016" name="Virus Genes">
        <title>Genomic analysis of Staphylococcus phage Stau2 isolated from medical specimen.</title>
        <authorList>
            <person name="Hsieh S.E."/>
            <person name="Tseng Y.H."/>
            <person name="Lo H.H."/>
            <person name="Chen S.T."/>
            <person name="Wu C.N."/>
        </authorList>
    </citation>
    <scope>NUCLEOTIDE SEQUENCE [LARGE SCALE GENOMIC DNA]</scope>
</reference>
<evidence type="ECO:0000259" key="1">
    <source>
        <dbReference type="Pfam" id="PF23624"/>
    </source>
</evidence>
<dbReference type="Proteomes" id="UP000207597">
    <property type="component" value="Segment"/>
</dbReference>
<protein>
    <recommendedName>
        <fullName evidence="1">ORF68 C-terminal domain-containing protein</fullName>
    </recommendedName>
</protein>
<dbReference type="KEGG" id="vg:28802269"/>
<dbReference type="EMBL" id="KP881332">
    <property type="protein sequence ID" value="AKA61307.1"/>
    <property type="molecule type" value="Genomic_DNA"/>
</dbReference>
<feature type="domain" description="ORF68 C-terminal" evidence="1">
    <location>
        <begin position="337"/>
        <end position="454"/>
    </location>
</feature>
<dbReference type="Pfam" id="PF23624">
    <property type="entry name" value="ORF68_C"/>
    <property type="match status" value="1"/>
</dbReference>
<accession>A0A0U1ZYD8</accession>
<dbReference type="InterPro" id="IPR057110">
    <property type="entry name" value="ORF68_C"/>
</dbReference>
<dbReference type="RefSeq" id="YP_009275813.1">
    <property type="nucleotide sequence ID" value="NC_030933.1"/>
</dbReference>
<evidence type="ECO:0000313" key="3">
    <source>
        <dbReference type="Proteomes" id="UP000207597"/>
    </source>
</evidence>
<name>A0A0U1ZYD8_9CAUD</name>
<keyword evidence="3" id="KW-1185">Reference proteome</keyword>
<evidence type="ECO:0000313" key="2">
    <source>
        <dbReference type="EMBL" id="AKA61307.1"/>
    </source>
</evidence>
<proteinExistence type="predicted"/>
<organism evidence="2 3">
    <name type="scientific">Staphylococcus phage Stau2</name>
    <dbReference type="NCBI Taxonomy" id="1200862"/>
    <lineage>
        <taxon>Viruses</taxon>
        <taxon>Duplodnaviria</taxon>
        <taxon>Heunggongvirae</taxon>
        <taxon>Uroviricota</taxon>
        <taxon>Caudoviricetes</taxon>
        <taxon>Herelleviridae</taxon>
        <taxon>Twortvirinae</taxon>
        <taxon>Silviavirus</taxon>
        <taxon>Silviavirus stau2</taxon>
    </lineage>
</organism>